<protein>
    <submittedName>
        <fullName evidence="1">Uncharacterized protein</fullName>
    </submittedName>
</protein>
<dbReference type="Proteomes" id="UP000254764">
    <property type="component" value="Unassembled WGS sequence"/>
</dbReference>
<evidence type="ECO:0000313" key="2">
    <source>
        <dbReference type="Proteomes" id="UP000254764"/>
    </source>
</evidence>
<gene>
    <name evidence="1" type="ORF">RHIZ70_894</name>
</gene>
<accession>A0A376ABK1</accession>
<reference evidence="2" key="1">
    <citation type="submission" date="2018-07" db="EMBL/GenBank/DDBJ databases">
        <authorList>
            <person name="Peiro R."/>
            <person name="Begona"/>
            <person name="Cbmso G."/>
            <person name="Lopez M."/>
            <person name="Gonzalez S."/>
        </authorList>
    </citation>
    <scope>NUCLEOTIDE SEQUENCE [LARGE SCALE GENOMIC DNA]</scope>
</reference>
<proteinExistence type="predicted"/>
<dbReference type="EMBL" id="UEYP01000019">
    <property type="protein sequence ID" value="SSC65186.1"/>
    <property type="molecule type" value="Genomic_DNA"/>
</dbReference>
<evidence type="ECO:0000313" key="1">
    <source>
        <dbReference type="EMBL" id="SSC65186.1"/>
    </source>
</evidence>
<sequence length="160" mass="18744">MQYIGIGGAVHTRMTHDHHKLREVTRERAIWLGDIATAEPSGKRLKATKTTLDYAEWVHARFMQLPLNEKKTKKLPSRSVTVLNRWFKTDYETLRKNRPHPDWPDLIDYPDHDMPARMIWFGGRQQYFHAPDYARPEPAVLPSKRVRVSIEVAEQEASED</sequence>
<organism evidence="1 2">
    <name type="scientific">Ciceribacter selenitireducens ATCC BAA-1503</name>
    <dbReference type="NCBI Taxonomy" id="1336235"/>
    <lineage>
        <taxon>Bacteria</taxon>
        <taxon>Pseudomonadati</taxon>
        <taxon>Pseudomonadota</taxon>
        <taxon>Alphaproteobacteria</taxon>
        <taxon>Hyphomicrobiales</taxon>
        <taxon>Rhizobiaceae</taxon>
        <taxon>Ciceribacter</taxon>
    </lineage>
</organism>
<keyword evidence="2" id="KW-1185">Reference proteome</keyword>
<dbReference type="AlphaFoldDB" id="A0A376ABK1"/>
<name>A0A376ABK1_9HYPH</name>